<evidence type="ECO:0000313" key="3">
    <source>
        <dbReference type="Proteomes" id="UP000240010"/>
    </source>
</evidence>
<dbReference type="AlphaFoldDB" id="A0A2S6HJN4"/>
<keyword evidence="1" id="KW-1133">Transmembrane helix</keyword>
<dbReference type="RefSeq" id="WP_104427154.1">
    <property type="nucleotide sequence ID" value="NZ_PTIZ01000001.1"/>
</dbReference>
<keyword evidence="1" id="KW-0472">Membrane</keyword>
<organism evidence="2 3">
    <name type="scientific">Methylobacter tundripaludum</name>
    <dbReference type="NCBI Taxonomy" id="173365"/>
    <lineage>
        <taxon>Bacteria</taxon>
        <taxon>Pseudomonadati</taxon>
        <taxon>Pseudomonadota</taxon>
        <taxon>Gammaproteobacteria</taxon>
        <taxon>Methylococcales</taxon>
        <taxon>Methylococcaceae</taxon>
        <taxon>Methylobacter</taxon>
    </lineage>
</organism>
<dbReference type="Proteomes" id="UP000240010">
    <property type="component" value="Unassembled WGS sequence"/>
</dbReference>
<protein>
    <submittedName>
        <fullName evidence="2">Uncharacterized protein DUF3426</fullName>
    </submittedName>
</protein>
<feature type="transmembrane region" description="Helical" evidence="1">
    <location>
        <begin position="23"/>
        <end position="42"/>
    </location>
</feature>
<keyword evidence="1" id="KW-0812">Transmembrane</keyword>
<sequence length="172" mass="18944">MTASSANQPRLPWDRESVPGSTYWGAGLIIAVLLLVGQIVYFEGTALSRNPTFRPGLERICRQLNCQLPAYKNPGEFAVLQGSLSALPDHSRLFRAVIRNRAAFAQPYPNLELDLLDYAENPFARRVFRAQDYLLKTQAATSVMSPDATAAISLNIAAPKTKVGGYTFKLID</sequence>
<dbReference type="Pfam" id="PF11906">
    <property type="entry name" value="DUF3426"/>
    <property type="match status" value="1"/>
</dbReference>
<comment type="caution">
    <text evidence="2">The sequence shown here is derived from an EMBL/GenBank/DDBJ whole genome shotgun (WGS) entry which is preliminary data.</text>
</comment>
<evidence type="ECO:0000313" key="2">
    <source>
        <dbReference type="EMBL" id="PPK77676.1"/>
    </source>
</evidence>
<name>A0A2S6HJN4_9GAMM</name>
<gene>
    <name evidence="2" type="ORF">B0F87_10154</name>
</gene>
<dbReference type="InterPro" id="IPR021834">
    <property type="entry name" value="DUF3426"/>
</dbReference>
<dbReference type="EMBL" id="PTIZ01000001">
    <property type="protein sequence ID" value="PPK77676.1"/>
    <property type="molecule type" value="Genomic_DNA"/>
</dbReference>
<accession>A0A2S6HJN4</accession>
<evidence type="ECO:0000256" key="1">
    <source>
        <dbReference type="SAM" id="Phobius"/>
    </source>
</evidence>
<proteinExistence type="predicted"/>
<reference evidence="2 3" key="1">
    <citation type="submission" date="2018-02" db="EMBL/GenBank/DDBJ databases">
        <title>Subsurface microbial communities from deep shales in Ohio and West Virginia, USA.</title>
        <authorList>
            <person name="Wrighton K."/>
        </authorList>
    </citation>
    <scope>NUCLEOTIDE SEQUENCE [LARGE SCALE GENOMIC DNA]</scope>
    <source>
        <strain evidence="2 3">OWC-DMM</strain>
    </source>
</reference>